<protein>
    <submittedName>
        <fullName evidence="1 2">Uncharacterized protein</fullName>
    </submittedName>
</protein>
<sequence>MDDCEAADRIIQLNVLLALALATIQYPSPGLPAGQKGLGGIGTGNGTVTDTARTQAPHNTRRTVKRWTTPRARPYRTSCSQELKLECCHADPATALQQPPCRAERIMIRRGVHRGLQLVRSLVAIPEGCRTPHALASLISSL</sequence>
<proteinExistence type="predicted"/>
<dbReference type="VEuPathDB" id="VectorBase:ASIC020987"/>
<accession>A0A084WR67</accession>
<dbReference type="Proteomes" id="UP000030765">
    <property type="component" value="Unassembled WGS sequence"/>
</dbReference>
<evidence type="ECO:0000313" key="1">
    <source>
        <dbReference type="EMBL" id="KFB52711.1"/>
    </source>
</evidence>
<dbReference type="EnsemblMetazoa" id="ASIC020987-RA">
    <property type="protein sequence ID" value="ASIC020987-PA"/>
    <property type="gene ID" value="ASIC020987"/>
</dbReference>
<name>A0A084WR67_ANOSI</name>
<reference evidence="1 3" key="1">
    <citation type="journal article" date="2014" name="BMC Genomics">
        <title>Genome sequence of Anopheles sinensis provides insight into genetics basis of mosquito competence for malaria parasites.</title>
        <authorList>
            <person name="Zhou D."/>
            <person name="Zhang D."/>
            <person name="Ding G."/>
            <person name="Shi L."/>
            <person name="Hou Q."/>
            <person name="Ye Y."/>
            <person name="Xu Y."/>
            <person name="Zhou H."/>
            <person name="Xiong C."/>
            <person name="Li S."/>
            <person name="Yu J."/>
            <person name="Hong S."/>
            <person name="Yu X."/>
            <person name="Zou P."/>
            <person name="Chen C."/>
            <person name="Chang X."/>
            <person name="Wang W."/>
            <person name="Lv Y."/>
            <person name="Sun Y."/>
            <person name="Ma L."/>
            <person name="Shen B."/>
            <person name="Zhu C."/>
        </authorList>
    </citation>
    <scope>NUCLEOTIDE SEQUENCE [LARGE SCALE GENOMIC DNA]</scope>
</reference>
<evidence type="ECO:0000313" key="3">
    <source>
        <dbReference type="Proteomes" id="UP000030765"/>
    </source>
</evidence>
<dbReference type="AlphaFoldDB" id="A0A084WR67"/>
<reference evidence="2" key="2">
    <citation type="submission" date="2020-05" db="UniProtKB">
        <authorList>
            <consortium name="EnsemblMetazoa"/>
        </authorList>
    </citation>
    <scope>IDENTIFICATION</scope>
</reference>
<organism evidence="1">
    <name type="scientific">Anopheles sinensis</name>
    <name type="common">Mosquito</name>
    <dbReference type="NCBI Taxonomy" id="74873"/>
    <lineage>
        <taxon>Eukaryota</taxon>
        <taxon>Metazoa</taxon>
        <taxon>Ecdysozoa</taxon>
        <taxon>Arthropoda</taxon>
        <taxon>Hexapoda</taxon>
        <taxon>Insecta</taxon>
        <taxon>Pterygota</taxon>
        <taxon>Neoptera</taxon>
        <taxon>Endopterygota</taxon>
        <taxon>Diptera</taxon>
        <taxon>Nematocera</taxon>
        <taxon>Culicoidea</taxon>
        <taxon>Culicidae</taxon>
        <taxon>Anophelinae</taxon>
        <taxon>Anopheles</taxon>
    </lineage>
</organism>
<dbReference type="EMBL" id="KE525403">
    <property type="protein sequence ID" value="KFB52711.1"/>
    <property type="molecule type" value="Genomic_DNA"/>
</dbReference>
<evidence type="ECO:0000313" key="2">
    <source>
        <dbReference type="EnsemblMetazoa" id="ASIC020987-PA"/>
    </source>
</evidence>
<keyword evidence="3" id="KW-1185">Reference proteome</keyword>
<dbReference type="EMBL" id="ATLV01025947">
    <property type="status" value="NOT_ANNOTATED_CDS"/>
    <property type="molecule type" value="Genomic_DNA"/>
</dbReference>
<gene>
    <name evidence="1" type="ORF">ZHAS_00020987</name>
</gene>